<evidence type="ECO:0000313" key="4">
    <source>
        <dbReference type="EMBL" id="KAF2790848.1"/>
    </source>
</evidence>
<dbReference type="GO" id="GO:0000981">
    <property type="term" value="F:DNA-binding transcription factor activity, RNA polymerase II-specific"/>
    <property type="evidence" value="ECO:0007669"/>
    <property type="project" value="InterPro"/>
</dbReference>
<dbReference type="SMART" id="SM00066">
    <property type="entry name" value="GAL4"/>
    <property type="match status" value="1"/>
</dbReference>
<name>A0A6A6X3P8_9PLEO</name>
<dbReference type="GO" id="GO:0008270">
    <property type="term" value="F:zinc ion binding"/>
    <property type="evidence" value="ECO:0007669"/>
    <property type="project" value="InterPro"/>
</dbReference>
<evidence type="ECO:0000256" key="2">
    <source>
        <dbReference type="SAM" id="MobiDB-lite"/>
    </source>
</evidence>
<feature type="domain" description="Zn(2)-C6 fungal-type" evidence="3">
    <location>
        <begin position="28"/>
        <end position="62"/>
    </location>
</feature>
<dbReference type="SUPFAM" id="SSF57701">
    <property type="entry name" value="Zn2/Cys6 DNA-binding domain"/>
    <property type="match status" value="1"/>
</dbReference>
<dbReference type="CDD" id="cd00067">
    <property type="entry name" value="GAL4"/>
    <property type="match status" value="1"/>
</dbReference>
<dbReference type="InterPro" id="IPR036864">
    <property type="entry name" value="Zn2-C6_fun-type_DNA-bd_sf"/>
</dbReference>
<evidence type="ECO:0000313" key="5">
    <source>
        <dbReference type="Proteomes" id="UP000799757"/>
    </source>
</evidence>
<feature type="compositionally biased region" description="Polar residues" evidence="2">
    <location>
        <begin position="80"/>
        <end position="89"/>
    </location>
</feature>
<protein>
    <recommendedName>
        <fullName evidence="3">Zn(2)-C6 fungal-type domain-containing protein</fullName>
    </recommendedName>
</protein>
<dbReference type="InterPro" id="IPR001138">
    <property type="entry name" value="Zn2Cys6_DnaBD"/>
</dbReference>
<dbReference type="AlphaFoldDB" id="A0A6A6X3P8"/>
<feature type="region of interest" description="Disordered" evidence="2">
    <location>
        <begin position="71"/>
        <end position="127"/>
    </location>
</feature>
<feature type="compositionally biased region" description="Low complexity" evidence="2">
    <location>
        <begin position="200"/>
        <end position="209"/>
    </location>
</feature>
<dbReference type="Proteomes" id="UP000799757">
    <property type="component" value="Unassembled WGS sequence"/>
</dbReference>
<sequence>MIPMPNSAAVAPTSVQPQAPSGPPQRQSCDRCYRQKLRCIRNKNSSGGVCDRCSSKQAQCVYSFSLPKGRPSLRRLNEEPISTNTTTTGDIEKSPETTRPMSKGRQLSGASKPAKPLVASSETMVPPVLPRPMDTSMDMSMFTWPWPETTSWDEMQPEMAWGGNLNFNRANVEDMLATAHSFEGDASAQEDSDPFSANQSPSTPSSSHTRTFAHGQPGIGNYERLDGSTMSMFPDKHASIVIAQLSQLSVQLSSLRSSSYTLAQAADLSSGRLPNDRHFPLIDSTAFESVATWLAHEQSSANMNAHGSVHIPVDIPNPYPNSGPQLKPQSGPNILRDVFAASHRLMEILRHLQADDIIRHLVMACEALLLEIYAAILTALQLEAYPGDSMNATALGNVRLVVVVQLCAYLIERQHQAVDQCLAPATPQNNNLRSSLPPGAFHLGMADRESLNDVKNQVQQKLAHLRQMLRCT</sequence>
<feature type="region of interest" description="Disordered" evidence="2">
    <location>
        <begin position="1"/>
        <end position="28"/>
    </location>
</feature>
<feature type="region of interest" description="Disordered" evidence="2">
    <location>
        <begin position="184"/>
        <end position="227"/>
    </location>
</feature>
<evidence type="ECO:0000259" key="3">
    <source>
        <dbReference type="PROSITE" id="PS50048"/>
    </source>
</evidence>
<gene>
    <name evidence="4" type="ORF">K505DRAFT_364355</name>
</gene>
<dbReference type="Gene3D" id="4.10.240.10">
    <property type="entry name" value="Zn(2)-C6 fungal-type DNA-binding domain"/>
    <property type="match status" value="1"/>
</dbReference>
<evidence type="ECO:0000256" key="1">
    <source>
        <dbReference type="ARBA" id="ARBA00023242"/>
    </source>
</evidence>
<dbReference type="EMBL" id="MU002051">
    <property type="protein sequence ID" value="KAF2790848.1"/>
    <property type="molecule type" value="Genomic_DNA"/>
</dbReference>
<dbReference type="OrthoDB" id="3946756at2759"/>
<keyword evidence="5" id="KW-1185">Reference proteome</keyword>
<dbReference type="PROSITE" id="PS50048">
    <property type="entry name" value="ZN2_CY6_FUNGAL_2"/>
    <property type="match status" value="1"/>
</dbReference>
<reference evidence="4" key="1">
    <citation type="journal article" date="2020" name="Stud. Mycol.">
        <title>101 Dothideomycetes genomes: a test case for predicting lifestyles and emergence of pathogens.</title>
        <authorList>
            <person name="Haridas S."/>
            <person name="Albert R."/>
            <person name="Binder M."/>
            <person name="Bloem J."/>
            <person name="Labutti K."/>
            <person name="Salamov A."/>
            <person name="Andreopoulos B."/>
            <person name="Baker S."/>
            <person name="Barry K."/>
            <person name="Bills G."/>
            <person name="Bluhm B."/>
            <person name="Cannon C."/>
            <person name="Castanera R."/>
            <person name="Culley D."/>
            <person name="Daum C."/>
            <person name="Ezra D."/>
            <person name="Gonzalez J."/>
            <person name="Henrissat B."/>
            <person name="Kuo A."/>
            <person name="Liang C."/>
            <person name="Lipzen A."/>
            <person name="Lutzoni F."/>
            <person name="Magnuson J."/>
            <person name="Mondo S."/>
            <person name="Nolan M."/>
            <person name="Ohm R."/>
            <person name="Pangilinan J."/>
            <person name="Park H.-J."/>
            <person name="Ramirez L."/>
            <person name="Alfaro M."/>
            <person name="Sun H."/>
            <person name="Tritt A."/>
            <person name="Yoshinaga Y."/>
            <person name="Zwiers L.-H."/>
            <person name="Turgeon B."/>
            <person name="Goodwin S."/>
            <person name="Spatafora J."/>
            <person name="Crous P."/>
            <person name="Grigoriev I."/>
        </authorList>
    </citation>
    <scope>NUCLEOTIDE SEQUENCE</scope>
    <source>
        <strain evidence="4">CBS 109.77</strain>
    </source>
</reference>
<dbReference type="PANTHER" id="PTHR31668">
    <property type="entry name" value="GLUCOSE TRANSPORT TRANSCRIPTION REGULATOR RGT1-RELATED-RELATED"/>
    <property type="match status" value="1"/>
</dbReference>
<proteinExistence type="predicted"/>
<dbReference type="InterPro" id="IPR050797">
    <property type="entry name" value="Carb_Metab_Trans_Reg"/>
</dbReference>
<organism evidence="4 5">
    <name type="scientific">Melanomma pulvis-pyrius CBS 109.77</name>
    <dbReference type="NCBI Taxonomy" id="1314802"/>
    <lineage>
        <taxon>Eukaryota</taxon>
        <taxon>Fungi</taxon>
        <taxon>Dikarya</taxon>
        <taxon>Ascomycota</taxon>
        <taxon>Pezizomycotina</taxon>
        <taxon>Dothideomycetes</taxon>
        <taxon>Pleosporomycetidae</taxon>
        <taxon>Pleosporales</taxon>
        <taxon>Melanommataceae</taxon>
        <taxon>Melanomma</taxon>
    </lineage>
</organism>
<keyword evidence="1" id="KW-0539">Nucleus</keyword>
<feature type="compositionally biased region" description="Polar residues" evidence="2">
    <location>
        <begin position="13"/>
        <end position="27"/>
    </location>
</feature>
<accession>A0A6A6X3P8</accession>